<dbReference type="STRING" id="1618350.UR67_C0007G0071"/>
<dbReference type="EMBL" id="LBQB01000007">
    <property type="protein sequence ID" value="KKP69366.1"/>
    <property type="molecule type" value="Genomic_DNA"/>
</dbReference>
<evidence type="ECO:0000256" key="2">
    <source>
        <dbReference type="ARBA" id="ARBA00022692"/>
    </source>
</evidence>
<organism evidence="6 7">
    <name type="scientific">candidate division CPR3 bacterium GW2011_GWF2_35_18</name>
    <dbReference type="NCBI Taxonomy" id="1618350"/>
    <lineage>
        <taxon>Bacteria</taxon>
        <taxon>Bacteria division CPR3</taxon>
    </lineage>
</organism>
<dbReference type="GO" id="GO:0016740">
    <property type="term" value="F:transferase activity"/>
    <property type="evidence" value="ECO:0007669"/>
    <property type="project" value="UniProtKB-ARBA"/>
</dbReference>
<dbReference type="InterPro" id="IPR007318">
    <property type="entry name" value="Phopholipid_MeTrfase"/>
</dbReference>
<protein>
    <recommendedName>
        <fullName evidence="8">Isoprenylcysteine carboxyl methyltransferase</fullName>
    </recommendedName>
</protein>
<sequence length="142" mass="16670">MSEKTLVLLRIAVSLLTIVVTILTRYQFEGNLFITSLGFFLMFVGFLLYIVGEISLKGHFNPFFEPKDLITTGIYSKTRHPIYIGLIFICFGFNLFLESNFGLFLTLIVLLPLLFYTRIIEEYNLEKKFGDRYLKYRKTTFF</sequence>
<evidence type="ECO:0000256" key="3">
    <source>
        <dbReference type="ARBA" id="ARBA00022989"/>
    </source>
</evidence>
<evidence type="ECO:0000313" key="6">
    <source>
        <dbReference type="EMBL" id="KKP69366.1"/>
    </source>
</evidence>
<accession>A0A0G0BZS4</accession>
<keyword evidence="3 5" id="KW-1133">Transmembrane helix</keyword>
<name>A0A0G0BZS4_UNCC3</name>
<feature type="transmembrane region" description="Helical" evidence="5">
    <location>
        <begin position="80"/>
        <end position="97"/>
    </location>
</feature>
<evidence type="ECO:0000256" key="5">
    <source>
        <dbReference type="SAM" id="Phobius"/>
    </source>
</evidence>
<dbReference type="Proteomes" id="UP000034581">
    <property type="component" value="Unassembled WGS sequence"/>
</dbReference>
<evidence type="ECO:0000313" key="7">
    <source>
        <dbReference type="Proteomes" id="UP000034581"/>
    </source>
</evidence>
<dbReference type="GO" id="GO:0012505">
    <property type="term" value="C:endomembrane system"/>
    <property type="evidence" value="ECO:0007669"/>
    <property type="project" value="UniProtKB-SubCell"/>
</dbReference>
<feature type="transmembrane region" description="Helical" evidence="5">
    <location>
        <begin position="103"/>
        <end position="120"/>
    </location>
</feature>
<keyword evidence="2 5" id="KW-0812">Transmembrane</keyword>
<gene>
    <name evidence="6" type="ORF">UR67_C0007G0071</name>
</gene>
<feature type="transmembrane region" description="Helical" evidence="5">
    <location>
        <begin position="7"/>
        <end position="26"/>
    </location>
</feature>
<dbReference type="Pfam" id="PF04191">
    <property type="entry name" value="PEMT"/>
    <property type="match status" value="1"/>
</dbReference>
<reference evidence="6 7" key="1">
    <citation type="journal article" date="2015" name="Nature">
        <title>rRNA introns, odd ribosomes, and small enigmatic genomes across a large radiation of phyla.</title>
        <authorList>
            <person name="Brown C.T."/>
            <person name="Hug L.A."/>
            <person name="Thomas B.C."/>
            <person name="Sharon I."/>
            <person name="Castelle C.J."/>
            <person name="Singh A."/>
            <person name="Wilkins M.J."/>
            <person name="Williams K.H."/>
            <person name="Banfield J.F."/>
        </authorList>
    </citation>
    <scope>NUCLEOTIDE SEQUENCE [LARGE SCALE GENOMIC DNA]</scope>
</reference>
<comment type="caution">
    <text evidence="6">The sequence shown here is derived from an EMBL/GenBank/DDBJ whole genome shotgun (WGS) entry which is preliminary data.</text>
</comment>
<proteinExistence type="predicted"/>
<evidence type="ECO:0000256" key="1">
    <source>
        <dbReference type="ARBA" id="ARBA00004127"/>
    </source>
</evidence>
<feature type="transmembrane region" description="Helical" evidence="5">
    <location>
        <begin position="32"/>
        <end position="51"/>
    </location>
</feature>
<dbReference type="AlphaFoldDB" id="A0A0G0BZS4"/>
<dbReference type="PANTHER" id="PTHR12714">
    <property type="entry name" value="PROTEIN-S ISOPRENYLCYSTEINE O-METHYLTRANSFERASE"/>
    <property type="match status" value="1"/>
</dbReference>
<evidence type="ECO:0008006" key="8">
    <source>
        <dbReference type="Google" id="ProtNLM"/>
    </source>
</evidence>
<dbReference type="Gene3D" id="1.20.120.1630">
    <property type="match status" value="1"/>
</dbReference>
<keyword evidence="4 5" id="KW-0472">Membrane</keyword>
<evidence type="ECO:0000256" key="4">
    <source>
        <dbReference type="ARBA" id="ARBA00023136"/>
    </source>
</evidence>
<dbReference type="PANTHER" id="PTHR12714:SF9">
    <property type="entry name" value="PROTEIN-S-ISOPRENYLCYSTEINE O-METHYLTRANSFERASE"/>
    <property type="match status" value="1"/>
</dbReference>
<comment type="subcellular location">
    <subcellularLocation>
        <location evidence="1">Endomembrane system</location>
        <topology evidence="1">Multi-pass membrane protein</topology>
    </subcellularLocation>
</comment>